<comment type="function">
    <text evidence="2">May act as a GTPase-activating protein for Rab family protein(s).</text>
</comment>
<dbReference type="SUPFAM" id="SSF47923">
    <property type="entry name" value="Ypt/Rab-GAP domain of gyp1p"/>
    <property type="match status" value="2"/>
</dbReference>
<dbReference type="OrthoDB" id="294251at2759"/>
<dbReference type="PROSITE" id="PS50086">
    <property type="entry name" value="TBC_RABGAP"/>
    <property type="match status" value="1"/>
</dbReference>
<evidence type="ECO:0000256" key="2">
    <source>
        <dbReference type="ARBA" id="ARBA00043879"/>
    </source>
</evidence>
<proteinExistence type="predicted"/>
<dbReference type="PANTHER" id="PTHR47219">
    <property type="entry name" value="RAB GTPASE-ACTIVATING PROTEIN 1-LIKE"/>
    <property type="match status" value="1"/>
</dbReference>
<dbReference type="FunFam" id="1.10.8.270:FF:000016">
    <property type="entry name" value="TBC1 domain family member 2A"/>
    <property type="match status" value="1"/>
</dbReference>
<dbReference type="Gene3D" id="1.10.472.80">
    <property type="entry name" value="Ypt/Rab-GAP domain of gyp1p, domain 3"/>
    <property type="match status" value="1"/>
</dbReference>
<dbReference type="FunFam" id="1.10.10.750:FF:000014">
    <property type="entry name" value="Growth hormone-regulated TBC protein 1"/>
    <property type="match status" value="1"/>
</dbReference>
<feature type="domain" description="Rab-GAP TBC" evidence="4">
    <location>
        <begin position="82"/>
        <end position="272"/>
    </location>
</feature>
<dbReference type="RefSeq" id="XP_033805093.1">
    <property type="nucleotide sequence ID" value="XM_033949202.1"/>
</dbReference>
<reference evidence="6" key="1">
    <citation type="submission" date="2025-08" db="UniProtKB">
        <authorList>
            <consortium name="RefSeq"/>
        </authorList>
    </citation>
    <scope>IDENTIFICATION</scope>
</reference>
<dbReference type="Proteomes" id="UP000515159">
    <property type="component" value="Chromosome 6"/>
</dbReference>
<dbReference type="GeneID" id="117362597"/>
<dbReference type="InParanoid" id="A0A6P8RIC5"/>
<evidence type="ECO:0000256" key="1">
    <source>
        <dbReference type="ARBA" id="ARBA00022468"/>
    </source>
</evidence>
<evidence type="ECO:0000313" key="5">
    <source>
        <dbReference type="Proteomes" id="UP000515159"/>
    </source>
</evidence>
<dbReference type="FunFam" id="1.10.472.80:FF:000029">
    <property type="entry name" value="Growth hormone-regulated TBC protein 1"/>
    <property type="match status" value="1"/>
</dbReference>
<dbReference type="Pfam" id="PF00566">
    <property type="entry name" value="RabGAP-TBC"/>
    <property type="match status" value="1"/>
</dbReference>
<dbReference type="Gene3D" id="1.10.10.750">
    <property type="entry name" value="Ypt/Rab-GAP domain of gyp1p, domain 1"/>
    <property type="match status" value="1"/>
</dbReference>
<protein>
    <recommendedName>
        <fullName evidence="3">Growth hormone-regulated TBC protein 1</fullName>
    </recommendedName>
</protein>
<keyword evidence="1" id="KW-0343">GTPase activation</keyword>
<accession>A0A6P8RIC5</accession>
<dbReference type="PANTHER" id="PTHR47219:SF10">
    <property type="entry name" value="GROWTH HORMONE-REGULATED TBC PROTEIN 1"/>
    <property type="match status" value="1"/>
</dbReference>
<dbReference type="InterPro" id="IPR035969">
    <property type="entry name" value="Rab-GAP_TBC_sf"/>
</dbReference>
<name>A0A6P8RIC5_GEOSA</name>
<organism evidence="5 6">
    <name type="scientific">Geotrypetes seraphini</name>
    <name type="common">Gaboon caecilian</name>
    <name type="synonym">Caecilia seraphini</name>
    <dbReference type="NCBI Taxonomy" id="260995"/>
    <lineage>
        <taxon>Eukaryota</taxon>
        <taxon>Metazoa</taxon>
        <taxon>Chordata</taxon>
        <taxon>Craniata</taxon>
        <taxon>Vertebrata</taxon>
        <taxon>Euteleostomi</taxon>
        <taxon>Amphibia</taxon>
        <taxon>Gymnophiona</taxon>
        <taxon>Geotrypetes</taxon>
    </lineage>
</organism>
<dbReference type="GO" id="GO:0031267">
    <property type="term" value="F:small GTPase binding"/>
    <property type="evidence" value="ECO:0007669"/>
    <property type="project" value="TreeGrafter"/>
</dbReference>
<dbReference type="SMART" id="SM00164">
    <property type="entry name" value="TBC"/>
    <property type="match status" value="1"/>
</dbReference>
<dbReference type="InterPro" id="IPR050302">
    <property type="entry name" value="Rab_GAP_TBC_domain"/>
</dbReference>
<dbReference type="FunCoup" id="A0A6P8RIC5">
    <property type="interactions" value="108"/>
</dbReference>
<sequence>MDYKGIGGRSGQEAEETAKDRIHRIDAYGFERPKDFDYASYEEFYSGYLEILTRRAIKWSKLLQRNNGVEKSLKVKRYIRKGIPNEHRAMIWMIVSGAQAEMDLNPGYYRKLLEGEKNDRLVEAVQTDLNRTFPDNVRFRKTSSPCLQQELYNVLVAYGHHNKNIGYCQGMNFITGYLILITRDEEKSFWLLDALIGRILPDYYSPAMIGLKTDQEVLGELIRMKIPAVADLMDSQGVMWTLVVSRWFICLFIDILPVETVLRIWDCLFYEGSKILFRVALTLIKQQQARILEAKNFPDVCDKFKEIIKGPFVMECHTFIQKIFTAPGSLSMKTINKLRDTCKARLVQG</sequence>
<dbReference type="CTD" id="79774"/>
<dbReference type="InterPro" id="IPR000195">
    <property type="entry name" value="Rab-GAP-TBC_dom"/>
</dbReference>
<keyword evidence="5" id="KW-1185">Reference proteome</keyword>
<evidence type="ECO:0000259" key="4">
    <source>
        <dbReference type="PROSITE" id="PS50086"/>
    </source>
</evidence>
<dbReference type="GO" id="GO:0005096">
    <property type="term" value="F:GTPase activator activity"/>
    <property type="evidence" value="ECO:0007669"/>
    <property type="project" value="UniProtKB-KW"/>
</dbReference>
<dbReference type="Gene3D" id="1.10.8.270">
    <property type="entry name" value="putative rabgap domain of human tbc1 domain family member 14 like domains"/>
    <property type="match status" value="1"/>
</dbReference>
<evidence type="ECO:0000256" key="3">
    <source>
        <dbReference type="ARBA" id="ARBA00070878"/>
    </source>
</evidence>
<evidence type="ECO:0000313" key="6">
    <source>
        <dbReference type="RefSeq" id="XP_033805093.1"/>
    </source>
</evidence>
<dbReference type="KEGG" id="gsh:117362597"/>
<gene>
    <name evidence="6" type="primary">GRTP1</name>
</gene>
<dbReference type="AlphaFoldDB" id="A0A6P8RIC5"/>